<keyword evidence="2" id="KW-1185">Reference proteome</keyword>
<name>A0A9D4PH98_RHISA</name>
<accession>A0A9D4PH98</accession>
<proteinExistence type="predicted"/>
<reference evidence="1" key="1">
    <citation type="journal article" date="2020" name="Cell">
        <title>Large-Scale Comparative Analyses of Tick Genomes Elucidate Their Genetic Diversity and Vector Capacities.</title>
        <authorList>
            <consortium name="Tick Genome and Microbiome Consortium (TIGMIC)"/>
            <person name="Jia N."/>
            <person name="Wang J."/>
            <person name="Shi W."/>
            <person name="Du L."/>
            <person name="Sun Y."/>
            <person name="Zhan W."/>
            <person name="Jiang J.F."/>
            <person name="Wang Q."/>
            <person name="Zhang B."/>
            <person name="Ji P."/>
            <person name="Bell-Sakyi L."/>
            <person name="Cui X.M."/>
            <person name="Yuan T.T."/>
            <person name="Jiang B.G."/>
            <person name="Yang W.F."/>
            <person name="Lam T.T."/>
            <person name="Chang Q.C."/>
            <person name="Ding S.J."/>
            <person name="Wang X.J."/>
            <person name="Zhu J.G."/>
            <person name="Ruan X.D."/>
            <person name="Zhao L."/>
            <person name="Wei J.T."/>
            <person name="Ye R.Z."/>
            <person name="Que T.C."/>
            <person name="Du C.H."/>
            <person name="Zhou Y.H."/>
            <person name="Cheng J.X."/>
            <person name="Dai P.F."/>
            <person name="Guo W.B."/>
            <person name="Han X.H."/>
            <person name="Huang E.J."/>
            <person name="Li L.F."/>
            <person name="Wei W."/>
            <person name="Gao Y.C."/>
            <person name="Liu J.Z."/>
            <person name="Shao H.Z."/>
            <person name="Wang X."/>
            <person name="Wang C.C."/>
            <person name="Yang T.C."/>
            <person name="Huo Q.B."/>
            <person name="Li W."/>
            <person name="Chen H.Y."/>
            <person name="Chen S.E."/>
            <person name="Zhou L.G."/>
            <person name="Ni X.B."/>
            <person name="Tian J.H."/>
            <person name="Sheng Y."/>
            <person name="Liu T."/>
            <person name="Pan Y.S."/>
            <person name="Xia L.Y."/>
            <person name="Li J."/>
            <person name="Zhao F."/>
            <person name="Cao W.C."/>
        </authorList>
    </citation>
    <scope>NUCLEOTIDE SEQUENCE</scope>
    <source>
        <strain evidence="1">Rsan-2018</strain>
    </source>
</reference>
<dbReference type="AlphaFoldDB" id="A0A9D4PH98"/>
<dbReference type="EMBL" id="JABSTV010001254">
    <property type="protein sequence ID" value="KAH7939694.1"/>
    <property type="molecule type" value="Genomic_DNA"/>
</dbReference>
<gene>
    <name evidence="1" type="ORF">HPB52_016127</name>
</gene>
<protein>
    <submittedName>
        <fullName evidence="1">Uncharacterized protein</fullName>
    </submittedName>
</protein>
<sequence>MWKLQGTENTHPLRVEVSVNGISLLMELDTGASVSAVLEDTFHRKFQFAQPELSNVLLKSYSGKLTLSKEAWPCPCSLAATSATTCYTSSLTAAHPSWGGAG</sequence>
<dbReference type="Proteomes" id="UP000821837">
    <property type="component" value="Chromosome 8"/>
</dbReference>
<organism evidence="1 2">
    <name type="scientific">Rhipicephalus sanguineus</name>
    <name type="common">Brown dog tick</name>
    <name type="synonym">Ixodes sanguineus</name>
    <dbReference type="NCBI Taxonomy" id="34632"/>
    <lineage>
        <taxon>Eukaryota</taxon>
        <taxon>Metazoa</taxon>
        <taxon>Ecdysozoa</taxon>
        <taxon>Arthropoda</taxon>
        <taxon>Chelicerata</taxon>
        <taxon>Arachnida</taxon>
        <taxon>Acari</taxon>
        <taxon>Parasitiformes</taxon>
        <taxon>Ixodida</taxon>
        <taxon>Ixodoidea</taxon>
        <taxon>Ixodidae</taxon>
        <taxon>Rhipicephalinae</taxon>
        <taxon>Rhipicephalus</taxon>
        <taxon>Rhipicephalus</taxon>
    </lineage>
</organism>
<evidence type="ECO:0000313" key="2">
    <source>
        <dbReference type="Proteomes" id="UP000821837"/>
    </source>
</evidence>
<reference evidence="1" key="2">
    <citation type="submission" date="2021-09" db="EMBL/GenBank/DDBJ databases">
        <authorList>
            <person name="Jia N."/>
            <person name="Wang J."/>
            <person name="Shi W."/>
            <person name="Du L."/>
            <person name="Sun Y."/>
            <person name="Zhan W."/>
            <person name="Jiang J."/>
            <person name="Wang Q."/>
            <person name="Zhang B."/>
            <person name="Ji P."/>
            <person name="Sakyi L.B."/>
            <person name="Cui X."/>
            <person name="Yuan T."/>
            <person name="Jiang B."/>
            <person name="Yang W."/>
            <person name="Lam T.T.-Y."/>
            <person name="Chang Q."/>
            <person name="Ding S."/>
            <person name="Wang X."/>
            <person name="Zhu J."/>
            <person name="Ruan X."/>
            <person name="Zhao L."/>
            <person name="Wei J."/>
            <person name="Que T."/>
            <person name="Du C."/>
            <person name="Cheng J."/>
            <person name="Dai P."/>
            <person name="Han X."/>
            <person name="Huang E."/>
            <person name="Gao Y."/>
            <person name="Liu J."/>
            <person name="Shao H."/>
            <person name="Ye R."/>
            <person name="Li L."/>
            <person name="Wei W."/>
            <person name="Wang X."/>
            <person name="Wang C."/>
            <person name="Huo Q."/>
            <person name="Li W."/>
            <person name="Guo W."/>
            <person name="Chen H."/>
            <person name="Chen S."/>
            <person name="Zhou L."/>
            <person name="Zhou L."/>
            <person name="Ni X."/>
            <person name="Tian J."/>
            <person name="Zhou Y."/>
            <person name="Sheng Y."/>
            <person name="Liu T."/>
            <person name="Pan Y."/>
            <person name="Xia L."/>
            <person name="Li J."/>
            <person name="Zhao F."/>
            <person name="Cao W."/>
        </authorList>
    </citation>
    <scope>NUCLEOTIDE SEQUENCE</scope>
    <source>
        <strain evidence="1">Rsan-2018</strain>
        <tissue evidence="1">Larvae</tissue>
    </source>
</reference>
<comment type="caution">
    <text evidence="1">The sequence shown here is derived from an EMBL/GenBank/DDBJ whole genome shotgun (WGS) entry which is preliminary data.</text>
</comment>
<evidence type="ECO:0000313" key="1">
    <source>
        <dbReference type="EMBL" id="KAH7939694.1"/>
    </source>
</evidence>